<proteinExistence type="predicted"/>
<accession>A0A238HBV9</accession>
<feature type="region of interest" description="Disordered" evidence="1">
    <location>
        <begin position="29"/>
        <end position="55"/>
    </location>
</feature>
<name>A0A238HBV9_9BURK</name>
<reference evidence="3 4" key="1">
    <citation type="submission" date="2017-04" db="EMBL/GenBank/DDBJ databases">
        <authorList>
            <person name="Afonso C.L."/>
            <person name="Miller P.J."/>
            <person name="Scott M.A."/>
            <person name="Spackman E."/>
            <person name="Goraichik I."/>
            <person name="Dimitrov K.M."/>
            <person name="Suarez D.L."/>
            <person name="Swayne D.E."/>
        </authorList>
    </citation>
    <scope>NUCLEOTIDE SEQUENCE [LARGE SCALE GENOMIC DNA]</scope>
    <source>
        <strain evidence="3">LMG 28154</strain>
    </source>
</reference>
<feature type="chain" id="PRO_5013280326" evidence="2">
    <location>
        <begin position="22"/>
        <end position="55"/>
    </location>
</feature>
<gene>
    <name evidence="3" type="ORF">BSIN_5224</name>
</gene>
<evidence type="ECO:0000313" key="4">
    <source>
        <dbReference type="Proteomes" id="UP000198460"/>
    </source>
</evidence>
<evidence type="ECO:0000313" key="3">
    <source>
        <dbReference type="EMBL" id="SMG02956.1"/>
    </source>
</evidence>
<protein>
    <submittedName>
        <fullName evidence="3">Uncharacterized protein</fullName>
    </submittedName>
</protein>
<dbReference type="AlphaFoldDB" id="A0A238HBV9"/>
<keyword evidence="2" id="KW-0732">Signal</keyword>
<organism evidence="3 4">
    <name type="scientific">Burkholderia singularis</name>
    <dbReference type="NCBI Taxonomy" id="1503053"/>
    <lineage>
        <taxon>Bacteria</taxon>
        <taxon>Pseudomonadati</taxon>
        <taxon>Pseudomonadota</taxon>
        <taxon>Betaproteobacteria</taxon>
        <taxon>Burkholderiales</taxon>
        <taxon>Burkholderiaceae</taxon>
        <taxon>Burkholderia</taxon>
        <taxon>pseudomallei group</taxon>
    </lineage>
</organism>
<evidence type="ECO:0000256" key="1">
    <source>
        <dbReference type="SAM" id="MobiDB-lite"/>
    </source>
</evidence>
<dbReference type="Proteomes" id="UP000198460">
    <property type="component" value="Unassembled WGS sequence"/>
</dbReference>
<evidence type="ECO:0000256" key="2">
    <source>
        <dbReference type="SAM" id="SignalP"/>
    </source>
</evidence>
<feature type="signal peptide" evidence="2">
    <location>
        <begin position="1"/>
        <end position="21"/>
    </location>
</feature>
<dbReference type="EMBL" id="FXAN01000119">
    <property type="protein sequence ID" value="SMG02956.1"/>
    <property type="molecule type" value="Genomic_DNA"/>
</dbReference>
<sequence>MRRWPGGAGRIGLLTACVARACVAQAAAAHRGTNGSRSHSIKRFALTQRPGNVPY</sequence>